<protein>
    <submittedName>
        <fullName evidence="2">Uncharacterized protein</fullName>
    </submittedName>
</protein>
<evidence type="ECO:0000313" key="2">
    <source>
        <dbReference type="EMBL" id="BFG06074.1"/>
    </source>
</evidence>
<gene>
    <name evidence="2" type="ORF">DMAD_04665</name>
</gene>
<proteinExistence type="predicted"/>
<sequence length="118" mass="13405">MLHLRFVCALAIPLLLVLLQLSQPAEGFILRLITETLQNNVAGEPITHDRTEWNFDPNAAKKARALYFEKNGFRSSKFIERLGAGTDGWHEERRMEQAVRDVGRLGGEHNQNYPPPPV</sequence>
<dbReference type="EMBL" id="AP029267">
    <property type="protein sequence ID" value="BFG06074.1"/>
    <property type="molecule type" value="Genomic_DNA"/>
</dbReference>
<feature type="chain" id="PRO_5043358811" evidence="1">
    <location>
        <begin position="28"/>
        <end position="118"/>
    </location>
</feature>
<reference evidence="2 3" key="1">
    <citation type="submission" date="2024-02" db="EMBL/GenBank/DDBJ databases">
        <title>A chromosome-level genome assembly of Drosophila madeirensis, a fruit fly species endemic to Madeira island.</title>
        <authorList>
            <person name="Tomihara K."/>
            <person name="Llopart A."/>
            <person name="Yamamoto D."/>
        </authorList>
    </citation>
    <scope>NUCLEOTIDE SEQUENCE [LARGE SCALE GENOMIC DNA]</scope>
    <source>
        <strain evidence="2 3">RF1</strain>
    </source>
</reference>
<dbReference type="Proteomes" id="UP001500889">
    <property type="component" value="Chromosome E"/>
</dbReference>
<organism evidence="2 3">
    <name type="scientific">Drosophila madeirensis</name>
    <name type="common">Fruit fly</name>
    <dbReference type="NCBI Taxonomy" id="30013"/>
    <lineage>
        <taxon>Eukaryota</taxon>
        <taxon>Metazoa</taxon>
        <taxon>Ecdysozoa</taxon>
        <taxon>Arthropoda</taxon>
        <taxon>Hexapoda</taxon>
        <taxon>Insecta</taxon>
        <taxon>Pterygota</taxon>
        <taxon>Neoptera</taxon>
        <taxon>Endopterygota</taxon>
        <taxon>Diptera</taxon>
        <taxon>Brachycera</taxon>
        <taxon>Muscomorpha</taxon>
        <taxon>Ephydroidea</taxon>
        <taxon>Drosophilidae</taxon>
        <taxon>Drosophila</taxon>
        <taxon>Sophophora</taxon>
    </lineage>
</organism>
<dbReference type="PANTHER" id="PTHR39951:SF2">
    <property type="entry name" value="IP05660P"/>
    <property type="match status" value="1"/>
</dbReference>
<keyword evidence="3" id="KW-1185">Reference proteome</keyword>
<accession>A0AAU9GD15</accession>
<keyword evidence="1" id="KW-0732">Signal</keyword>
<evidence type="ECO:0000313" key="3">
    <source>
        <dbReference type="Proteomes" id="UP001500889"/>
    </source>
</evidence>
<feature type="signal peptide" evidence="1">
    <location>
        <begin position="1"/>
        <end position="27"/>
    </location>
</feature>
<name>A0AAU9GD15_DROMD</name>
<dbReference type="AlphaFoldDB" id="A0AAU9GD15"/>
<evidence type="ECO:0000256" key="1">
    <source>
        <dbReference type="SAM" id="SignalP"/>
    </source>
</evidence>
<dbReference type="PANTHER" id="PTHR39951">
    <property type="entry name" value="FI22632P1"/>
    <property type="match status" value="1"/>
</dbReference>